<proteinExistence type="predicted"/>
<evidence type="ECO:0000313" key="2">
    <source>
        <dbReference type="EMBL" id="KFK35580.1"/>
    </source>
</evidence>
<dbReference type="OrthoDB" id="1921202at2759"/>
<sequence>MINCCLKDLMRVLLSIDDDDDDDDNDVHQEVVNRSNDGIVEEESKEEEEGPSLVLKSSLRKFDSNSRESEKMKRVQWVDVMGIKELADIREYEPSEEDDDDSDRGKACDCVIL</sequence>
<reference evidence="3" key="1">
    <citation type="journal article" date="2015" name="Nat. Plants">
        <title>Genome expansion of Arabis alpina linked with retrotransposition and reduced symmetric DNA methylation.</title>
        <authorList>
            <person name="Willing E.M."/>
            <person name="Rawat V."/>
            <person name="Mandakova T."/>
            <person name="Maumus F."/>
            <person name="James G.V."/>
            <person name="Nordstroem K.J."/>
            <person name="Becker C."/>
            <person name="Warthmann N."/>
            <person name="Chica C."/>
            <person name="Szarzynska B."/>
            <person name="Zytnicki M."/>
            <person name="Albani M.C."/>
            <person name="Kiefer C."/>
            <person name="Bergonzi S."/>
            <person name="Castaings L."/>
            <person name="Mateos J.L."/>
            <person name="Berns M.C."/>
            <person name="Bujdoso N."/>
            <person name="Piofczyk T."/>
            <person name="de Lorenzo L."/>
            <person name="Barrero-Sicilia C."/>
            <person name="Mateos I."/>
            <person name="Piednoel M."/>
            <person name="Hagmann J."/>
            <person name="Chen-Min-Tao R."/>
            <person name="Iglesias-Fernandez R."/>
            <person name="Schuster S.C."/>
            <person name="Alonso-Blanco C."/>
            <person name="Roudier F."/>
            <person name="Carbonero P."/>
            <person name="Paz-Ares J."/>
            <person name="Davis S.J."/>
            <person name="Pecinka A."/>
            <person name="Quesneville H."/>
            <person name="Colot V."/>
            <person name="Lysak M.A."/>
            <person name="Weigel D."/>
            <person name="Coupland G."/>
            <person name="Schneeberger K."/>
        </authorList>
    </citation>
    <scope>NUCLEOTIDE SEQUENCE [LARGE SCALE GENOMIC DNA]</scope>
    <source>
        <strain evidence="3">cv. Pajares</strain>
    </source>
</reference>
<dbReference type="AlphaFoldDB" id="A0A087H0C8"/>
<evidence type="ECO:0000256" key="1">
    <source>
        <dbReference type="SAM" id="MobiDB-lite"/>
    </source>
</evidence>
<feature type="region of interest" description="Disordered" evidence="1">
    <location>
        <begin position="89"/>
        <end position="108"/>
    </location>
</feature>
<evidence type="ECO:0000313" key="3">
    <source>
        <dbReference type="Proteomes" id="UP000029120"/>
    </source>
</evidence>
<feature type="compositionally biased region" description="Acidic residues" evidence="1">
    <location>
        <begin position="39"/>
        <end position="50"/>
    </location>
</feature>
<feature type="region of interest" description="Disordered" evidence="1">
    <location>
        <begin position="17"/>
        <end position="53"/>
    </location>
</feature>
<dbReference type="EMBL" id="CM002872">
    <property type="protein sequence ID" value="KFK35580.1"/>
    <property type="molecule type" value="Genomic_DNA"/>
</dbReference>
<accession>A0A087H0C8</accession>
<dbReference type="OMA" id="VDDHRND"/>
<dbReference type="Proteomes" id="UP000029120">
    <property type="component" value="Chromosome 4"/>
</dbReference>
<protein>
    <submittedName>
        <fullName evidence="2">Uncharacterized protein</fullName>
    </submittedName>
</protein>
<gene>
    <name evidence="2" type="ordered locus">AALP_Aa4g009400</name>
</gene>
<organism evidence="2 3">
    <name type="scientific">Arabis alpina</name>
    <name type="common">Alpine rock-cress</name>
    <dbReference type="NCBI Taxonomy" id="50452"/>
    <lineage>
        <taxon>Eukaryota</taxon>
        <taxon>Viridiplantae</taxon>
        <taxon>Streptophyta</taxon>
        <taxon>Embryophyta</taxon>
        <taxon>Tracheophyta</taxon>
        <taxon>Spermatophyta</taxon>
        <taxon>Magnoliopsida</taxon>
        <taxon>eudicotyledons</taxon>
        <taxon>Gunneridae</taxon>
        <taxon>Pentapetalae</taxon>
        <taxon>rosids</taxon>
        <taxon>malvids</taxon>
        <taxon>Brassicales</taxon>
        <taxon>Brassicaceae</taxon>
        <taxon>Arabideae</taxon>
        <taxon>Arabis</taxon>
    </lineage>
</organism>
<dbReference type="PANTHER" id="PTHR33401:SF19">
    <property type="entry name" value="(RAPE) HYPOTHETICAL PROTEIN"/>
    <property type="match status" value="1"/>
</dbReference>
<name>A0A087H0C8_ARAAL</name>
<keyword evidence="3" id="KW-1185">Reference proteome</keyword>
<dbReference type="Gramene" id="KFK35580">
    <property type="protein sequence ID" value="KFK35580"/>
    <property type="gene ID" value="AALP_AA4G009400"/>
</dbReference>
<dbReference type="PANTHER" id="PTHR33401">
    <property type="entry name" value="LIGHT-HARVESTING COMPLEX-LIKE PROTEIN OHP2, CHLOROPLASTIC"/>
    <property type="match status" value="1"/>
</dbReference>